<sequence>MVDYFMQALEPTYYGHLVSAIGKSFNEVVKIGGMVEEGLKLNKIMSYSAIKATTQAIQGGTEGIIGKKKREDVATIDSGGWFGPRGSSHHYYQPRPHHQTYTHTPYNPPQHYYPPLDQHFSVHHAQTYNQPPTHAQWHAPIPQNTYPPPRAYRNPPGPGFRPNQAFKSERLQKKKTFTPLGESYTSLFHRLRQLDMLMQIESKLPNPPPKNLDYFECCENCSSTPGHDTEKCWHLKSHIQELIDTNRIEVQAPEAPNINRNPMPTNQETNMIEIMHKGGGPRTPSQTVMMIRSSEVKPIEQSTSERSVLKLSERNGEPSMVVKKGSSSDVAENQERLKVVVPGVANKPIVIVEGAHIDHVIIKPITQLPIVNSRAIPWNYERVTVTYKGKEVKEEVYETQGLTHSRRCFAPEELRKAKNSKDNLVLVKKVVTKEEAEDFLRKMKMQDYSIV</sequence>
<keyword evidence="1" id="KW-1185">Reference proteome</keyword>
<reference evidence="2" key="2">
    <citation type="submission" date="2025-08" db="UniProtKB">
        <authorList>
            <consortium name="RefSeq"/>
        </authorList>
    </citation>
    <scope>IDENTIFICATION</scope>
    <source>
        <tissue evidence="2">Leaf</tissue>
    </source>
</reference>
<proteinExistence type="predicted"/>
<evidence type="ECO:0000313" key="1">
    <source>
        <dbReference type="Proteomes" id="UP000790787"/>
    </source>
</evidence>
<name>A0AC58TR90_TOBAC</name>
<protein>
    <submittedName>
        <fullName evidence="2">Uncharacterized protein LOC142176355 isoform X1</fullName>
    </submittedName>
</protein>
<accession>A0AC58TR90</accession>
<gene>
    <name evidence="2" type="primary">LOC142176355</name>
</gene>
<dbReference type="RefSeq" id="XP_075099734.1">
    <property type="nucleotide sequence ID" value="XM_075243633.1"/>
</dbReference>
<organism evidence="1 2">
    <name type="scientific">Nicotiana tabacum</name>
    <name type="common">Common tobacco</name>
    <dbReference type="NCBI Taxonomy" id="4097"/>
    <lineage>
        <taxon>Eukaryota</taxon>
        <taxon>Viridiplantae</taxon>
        <taxon>Streptophyta</taxon>
        <taxon>Embryophyta</taxon>
        <taxon>Tracheophyta</taxon>
        <taxon>Spermatophyta</taxon>
        <taxon>Magnoliopsida</taxon>
        <taxon>eudicotyledons</taxon>
        <taxon>Gunneridae</taxon>
        <taxon>Pentapetalae</taxon>
        <taxon>asterids</taxon>
        <taxon>lamiids</taxon>
        <taxon>Solanales</taxon>
        <taxon>Solanaceae</taxon>
        <taxon>Nicotianoideae</taxon>
        <taxon>Nicotianeae</taxon>
        <taxon>Nicotiana</taxon>
    </lineage>
</organism>
<dbReference type="Proteomes" id="UP000790787">
    <property type="component" value="Chromosome 22"/>
</dbReference>
<reference evidence="1" key="1">
    <citation type="journal article" date="2014" name="Nat. Commun.">
        <title>The tobacco genome sequence and its comparison with those of tomato and potato.</title>
        <authorList>
            <person name="Sierro N."/>
            <person name="Battey J.N."/>
            <person name="Ouadi S."/>
            <person name="Bakaher N."/>
            <person name="Bovet L."/>
            <person name="Willig A."/>
            <person name="Goepfert S."/>
            <person name="Peitsch M.C."/>
            <person name="Ivanov N.V."/>
        </authorList>
    </citation>
    <scope>NUCLEOTIDE SEQUENCE [LARGE SCALE GENOMIC DNA]</scope>
</reference>
<evidence type="ECO:0000313" key="2">
    <source>
        <dbReference type="RefSeq" id="XP_075099734.1"/>
    </source>
</evidence>